<dbReference type="Gene3D" id="3.40.50.620">
    <property type="entry name" value="HUPs"/>
    <property type="match status" value="1"/>
</dbReference>
<reference evidence="4 5" key="1">
    <citation type="journal article" date="2022" name="Nat. Genet.">
        <title>Improved pea reference genome and pan-genome highlight genomic features and evolutionary characteristics.</title>
        <authorList>
            <person name="Yang T."/>
            <person name="Liu R."/>
            <person name="Luo Y."/>
            <person name="Hu S."/>
            <person name="Wang D."/>
            <person name="Wang C."/>
            <person name="Pandey M.K."/>
            <person name="Ge S."/>
            <person name="Xu Q."/>
            <person name="Li N."/>
            <person name="Li G."/>
            <person name="Huang Y."/>
            <person name="Saxena R.K."/>
            <person name="Ji Y."/>
            <person name="Li M."/>
            <person name="Yan X."/>
            <person name="He Y."/>
            <person name="Liu Y."/>
            <person name="Wang X."/>
            <person name="Xiang C."/>
            <person name="Varshney R.K."/>
            <person name="Ding H."/>
            <person name="Gao S."/>
            <person name="Zong X."/>
        </authorList>
    </citation>
    <scope>NUCLEOTIDE SEQUENCE [LARGE SCALE GENOMIC DNA]</scope>
    <source>
        <strain evidence="4 5">cv. Zhongwan 6</strain>
    </source>
</reference>
<gene>
    <name evidence="4" type="ORF">KIW84_062708</name>
</gene>
<dbReference type="Gramene" id="Psat06G0270800-T1">
    <property type="protein sequence ID" value="KAI5396607.1"/>
    <property type="gene ID" value="KIW84_062708"/>
</dbReference>
<dbReference type="InterPro" id="IPR014729">
    <property type="entry name" value="Rossmann-like_a/b/a_fold"/>
</dbReference>
<sequence>MFGPTALGINSRVNVENLQQMNHEQRFVSMQDFNRRQELAGSSELSSQDKIVQVPPSQNVARLDPTEEKILFGSDDSLWDGFGTNISDINNVDDTDSSSGFPSLQSGSWSVLLQSAVAETPSSDMGIQEEWTGFGFRNMGQLSGNEQPSTTDGSKQQSVWANSNMKTPSNLNSRPFIQPDDVSKPPIAENHHGVSELHQSSPDSSHQQHDRLQTDSQRPIPQWLLFLYRGATFVDLSPHPFAVADAAYRLVINGGINQSLLAHQACRVTPKGWKWISKMHSCSFGLVLGDDGKLFQTRSTETVRLVELLDGAKRRCQASLLERDNAKGCTEEEIEKTSNAAIMHKFTNSVICHEKLEQRRKSLPSGKRKSLKPRLPCIIEEMKTWMRLLVHSNKALVQKE</sequence>
<evidence type="ECO:0000313" key="5">
    <source>
        <dbReference type="Proteomes" id="UP001058974"/>
    </source>
</evidence>
<comment type="caution">
    <text evidence="4">The sequence shown here is derived from an EMBL/GenBank/DDBJ whole genome shotgun (WGS) entry which is preliminary data.</text>
</comment>
<dbReference type="GO" id="GO:0006412">
    <property type="term" value="P:translation"/>
    <property type="evidence" value="ECO:0007669"/>
    <property type="project" value="UniProtKB-KW"/>
</dbReference>
<dbReference type="Pfam" id="PF00750">
    <property type="entry name" value="tRNA-synt_1d"/>
    <property type="match status" value="1"/>
</dbReference>
<feature type="region of interest" description="Disordered" evidence="2">
    <location>
        <begin position="137"/>
        <end position="214"/>
    </location>
</feature>
<dbReference type="AlphaFoldDB" id="A0A9D5A3W6"/>
<evidence type="ECO:0000259" key="3">
    <source>
        <dbReference type="Pfam" id="PF00750"/>
    </source>
</evidence>
<evidence type="ECO:0000256" key="1">
    <source>
        <dbReference type="RuleBase" id="RU363038"/>
    </source>
</evidence>
<organism evidence="4 5">
    <name type="scientific">Pisum sativum</name>
    <name type="common">Garden pea</name>
    <name type="synonym">Lathyrus oleraceus</name>
    <dbReference type="NCBI Taxonomy" id="3888"/>
    <lineage>
        <taxon>Eukaryota</taxon>
        <taxon>Viridiplantae</taxon>
        <taxon>Streptophyta</taxon>
        <taxon>Embryophyta</taxon>
        <taxon>Tracheophyta</taxon>
        <taxon>Spermatophyta</taxon>
        <taxon>Magnoliopsida</taxon>
        <taxon>eudicotyledons</taxon>
        <taxon>Gunneridae</taxon>
        <taxon>Pentapetalae</taxon>
        <taxon>rosids</taxon>
        <taxon>fabids</taxon>
        <taxon>Fabales</taxon>
        <taxon>Fabaceae</taxon>
        <taxon>Papilionoideae</taxon>
        <taxon>50 kb inversion clade</taxon>
        <taxon>NPAAA clade</taxon>
        <taxon>Hologalegina</taxon>
        <taxon>IRL clade</taxon>
        <taxon>Fabeae</taxon>
        <taxon>Lathyrus</taxon>
    </lineage>
</organism>
<proteinExistence type="inferred from homology"/>
<evidence type="ECO:0000256" key="2">
    <source>
        <dbReference type="SAM" id="MobiDB-lite"/>
    </source>
</evidence>
<dbReference type="GO" id="GO:0004812">
    <property type="term" value="F:aminoacyl-tRNA ligase activity"/>
    <property type="evidence" value="ECO:0007669"/>
    <property type="project" value="UniProtKB-KW"/>
</dbReference>
<evidence type="ECO:0000313" key="4">
    <source>
        <dbReference type="EMBL" id="KAI5396607.1"/>
    </source>
</evidence>
<keyword evidence="1" id="KW-0648">Protein biosynthesis</keyword>
<keyword evidence="1" id="KW-0067">ATP-binding</keyword>
<comment type="similarity">
    <text evidence="1">Belongs to the class-I aminoacyl-tRNA synthetase family.</text>
</comment>
<keyword evidence="1" id="KW-0030">Aminoacyl-tRNA synthetase</keyword>
<dbReference type="GO" id="GO:0005524">
    <property type="term" value="F:ATP binding"/>
    <property type="evidence" value="ECO:0007669"/>
    <property type="project" value="UniProtKB-KW"/>
</dbReference>
<dbReference type="Proteomes" id="UP001058974">
    <property type="component" value="Chromosome 6"/>
</dbReference>
<name>A0A9D5A3W6_PEA</name>
<accession>A0A9D5A3W6</accession>
<feature type="domain" description="Arginyl-tRNA synthetase catalytic core" evidence="3">
    <location>
        <begin position="278"/>
        <end position="340"/>
    </location>
</feature>
<feature type="compositionally biased region" description="Polar residues" evidence="2">
    <location>
        <begin position="140"/>
        <end position="175"/>
    </location>
</feature>
<dbReference type="InterPro" id="IPR035684">
    <property type="entry name" value="ArgRS_core"/>
</dbReference>
<keyword evidence="1" id="KW-0547">Nucleotide-binding</keyword>
<dbReference type="PANTHER" id="PTHR31267">
    <property type="entry name" value="DENTIN SIALOPHOSPHOPROTEIN-LIKE PROTEIN"/>
    <property type="match status" value="1"/>
</dbReference>
<dbReference type="PANTHER" id="PTHR31267:SF7">
    <property type="entry name" value="DENTIN SIALOPHOSPHOPROTEIN-LIKE PROTEIN"/>
    <property type="match status" value="1"/>
</dbReference>
<dbReference type="EMBL" id="JAMSHJ010000006">
    <property type="protein sequence ID" value="KAI5396607.1"/>
    <property type="molecule type" value="Genomic_DNA"/>
</dbReference>
<protein>
    <recommendedName>
        <fullName evidence="3">Arginyl-tRNA synthetase catalytic core domain-containing protein</fullName>
    </recommendedName>
</protein>
<keyword evidence="5" id="KW-1185">Reference proteome</keyword>
<keyword evidence="1" id="KW-0436">Ligase</keyword>